<evidence type="ECO:0000256" key="6">
    <source>
        <dbReference type="PIRSR" id="PIRSR602401-1"/>
    </source>
</evidence>
<dbReference type="PRINTS" id="PR00385">
    <property type="entry name" value="P450"/>
</dbReference>
<reference evidence="10 12" key="2">
    <citation type="submission" date="2019-07" db="EMBL/GenBank/DDBJ databases">
        <title>The First High-Quality Draft Genome Sequence of the Causal Agent of the Current Panama Disease Epidemic.</title>
        <authorList>
            <person name="Warmington R.J."/>
            <person name="Kay W."/>
            <person name="Jeffries A."/>
            <person name="Bebber D."/>
            <person name="Moore K."/>
            <person name="Studholme D.J."/>
        </authorList>
    </citation>
    <scope>NUCLEOTIDE SEQUENCE [LARGE SCALE GENOMIC DNA]</scope>
    <source>
        <strain evidence="10 12">TR4</strain>
    </source>
</reference>
<comment type="similarity">
    <text evidence="2 7">Belongs to the cytochrome P450 family.</text>
</comment>
<dbReference type="Proteomes" id="UP000320707">
    <property type="component" value="Unassembled WGS sequence"/>
</dbReference>
<dbReference type="InterPro" id="IPR050121">
    <property type="entry name" value="Cytochrome_P450_monoxygenase"/>
</dbReference>
<evidence type="ECO:0000313" key="12">
    <source>
        <dbReference type="Proteomes" id="UP000321331"/>
    </source>
</evidence>
<dbReference type="PRINTS" id="PR00463">
    <property type="entry name" value="EP450I"/>
</dbReference>
<evidence type="ECO:0000313" key="10">
    <source>
        <dbReference type="EMBL" id="TXB97901.1"/>
    </source>
</evidence>
<dbReference type="InterPro" id="IPR002401">
    <property type="entry name" value="Cyt_P450_E_grp-I"/>
</dbReference>
<dbReference type="Gene3D" id="1.10.630.10">
    <property type="entry name" value="Cytochrome P450"/>
    <property type="match status" value="1"/>
</dbReference>
<protein>
    <submittedName>
        <fullName evidence="9">Cytochrome P450 monooxygenase BOA3</fullName>
    </submittedName>
</protein>
<dbReference type="AlphaFoldDB" id="A0A559LHT6"/>
<evidence type="ECO:0000256" key="2">
    <source>
        <dbReference type="ARBA" id="ARBA00010617"/>
    </source>
</evidence>
<evidence type="ECO:0000313" key="11">
    <source>
        <dbReference type="Proteomes" id="UP000320707"/>
    </source>
</evidence>
<dbReference type="InterPro" id="IPR001128">
    <property type="entry name" value="Cyt_P450"/>
</dbReference>
<reference evidence="9 11" key="1">
    <citation type="journal article" date="2019" name="Microbiol. Resour. Announc.">
        <title>High-quality draft genome sequence of Fusarium oxysporum f. sp. cubense strain 160527, a causal agent of Panama disease.</title>
        <authorList>
            <person name="Asai S."/>
            <person name="Ayukawa Y."/>
            <person name="Gan P."/>
            <person name="Masuda S."/>
            <person name="Komatsu K."/>
            <person name="Shirasu K."/>
            <person name="Arie T."/>
        </authorList>
    </citation>
    <scope>NUCLEOTIDE SEQUENCE [LARGE SCALE GENOMIC DNA]</scope>
    <source>
        <strain evidence="9 11">160527</strain>
    </source>
</reference>
<dbReference type="SUPFAM" id="SSF48264">
    <property type="entry name" value="Cytochrome P450"/>
    <property type="match status" value="1"/>
</dbReference>
<evidence type="ECO:0000256" key="1">
    <source>
        <dbReference type="ARBA" id="ARBA00001971"/>
    </source>
</evidence>
<keyword evidence="3 6" id="KW-0349">Heme</keyword>
<evidence type="ECO:0000256" key="4">
    <source>
        <dbReference type="ARBA" id="ARBA00022723"/>
    </source>
</evidence>
<evidence type="ECO:0000256" key="3">
    <source>
        <dbReference type="ARBA" id="ARBA00022617"/>
    </source>
</evidence>
<evidence type="ECO:0000313" key="9">
    <source>
        <dbReference type="EMBL" id="TVY73836.1"/>
    </source>
</evidence>
<proteinExistence type="inferred from homology"/>
<dbReference type="InterPro" id="IPR036396">
    <property type="entry name" value="Cyt_P450_sf"/>
</dbReference>
<feature type="binding site" description="axial binding residue" evidence="6">
    <location>
        <position position="456"/>
    </location>
    <ligand>
        <name>heme</name>
        <dbReference type="ChEBI" id="CHEBI:30413"/>
    </ligand>
    <ligandPart>
        <name>Fe</name>
        <dbReference type="ChEBI" id="CHEBI:18248"/>
    </ligandPart>
</feature>
<name>A0A559LHT6_FUSOC</name>
<dbReference type="PANTHER" id="PTHR24305:SF210">
    <property type="entry name" value="CYTOCHROME P450 MONOOXYGENASE ASQL-RELATED"/>
    <property type="match status" value="1"/>
</dbReference>
<comment type="cofactor">
    <cofactor evidence="1 6">
        <name>heme</name>
        <dbReference type="ChEBI" id="CHEBI:30413"/>
    </cofactor>
</comment>
<sequence>MNVRASRWTFEPAMASTTILEWLLYAAAPGIIWISVLVIYRLFFHPLAQYPGPKLAACSQLWFIQAWTRGRYPFVMKQVHDKYGDVVRIAPNELSFQSPVAYKDIYARASKEAQFLKSEVLYSTHPSAARPNIVFSRDPQDHRQQRNEISHAFSGKSLSEAQVVIEDFTELFVTQLVEKGGPKTEGVDVSVVYNWLTFDIIGHLTFGESFDCVKQWKGSEWVTLILDFAAQLSLGTVLNRLSVPSFALSVFMPTSFKNSLISHDRVTDKKIDQLIQNSKAQDGKRKQSLQQSYFFTRTIREGEFDPIHLREQAKVMMLAGSETTATFLAGVTYLLLQHPETLMKLQNEIRSAFTSKKDITKESTLKLQYLSGVIEEGLRLFPPAPFGLPRVCPPGAVIDGCAIPADTIVSVDSFAMSHDARSFSNPDEFRPERWIGGGTGDNLAASRPFSIGRRACLGFNLAYMEARTILAMMVYTYDWELVNPELNWFDEVRFHMTWKKPELLVRFHPRNKNRE</sequence>
<keyword evidence="8" id="KW-1133">Transmembrane helix</keyword>
<dbReference type="PANTHER" id="PTHR24305">
    <property type="entry name" value="CYTOCHROME P450"/>
    <property type="match status" value="1"/>
</dbReference>
<dbReference type="EMBL" id="SRMI01000003">
    <property type="protein sequence ID" value="TVY73836.1"/>
    <property type="molecule type" value="Genomic_DNA"/>
</dbReference>
<organism evidence="9 11">
    <name type="scientific">Fusarium oxysporum f. sp. cubense</name>
    <dbReference type="NCBI Taxonomy" id="61366"/>
    <lineage>
        <taxon>Eukaryota</taxon>
        <taxon>Fungi</taxon>
        <taxon>Dikarya</taxon>
        <taxon>Ascomycota</taxon>
        <taxon>Pezizomycotina</taxon>
        <taxon>Sordariomycetes</taxon>
        <taxon>Hypocreomycetidae</taxon>
        <taxon>Hypocreales</taxon>
        <taxon>Nectriaceae</taxon>
        <taxon>Fusarium</taxon>
        <taxon>Fusarium oxysporum species complex</taxon>
    </lineage>
</organism>
<dbReference type="GO" id="GO:0004497">
    <property type="term" value="F:monooxygenase activity"/>
    <property type="evidence" value="ECO:0007669"/>
    <property type="project" value="UniProtKB-KW"/>
</dbReference>
<dbReference type="PROSITE" id="PS00086">
    <property type="entry name" value="CYTOCHROME_P450"/>
    <property type="match status" value="1"/>
</dbReference>
<accession>A0A559LHT6</accession>
<dbReference type="CDD" id="cd11058">
    <property type="entry name" value="CYP60B-like"/>
    <property type="match status" value="1"/>
</dbReference>
<evidence type="ECO:0000256" key="7">
    <source>
        <dbReference type="RuleBase" id="RU000461"/>
    </source>
</evidence>
<keyword evidence="7" id="KW-0560">Oxidoreductase</keyword>
<keyword evidence="4 6" id="KW-0479">Metal-binding</keyword>
<evidence type="ECO:0000256" key="8">
    <source>
        <dbReference type="SAM" id="Phobius"/>
    </source>
</evidence>
<keyword evidence="8" id="KW-0812">Transmembrane</keyword>
<dbReference type="GO" id="GO:0005506">
    <property type="term" value="F:iron ion binding"/>
    <property type="evidence" value="ECO:0007669"/>
    <property type="project" value="InterPro"/>
</dbReference>
<dbReference type="Pfam" id="PF00067">
    <property type="entry name" value="p450"/>
    <property type="match status" value="1"/>
</dbReference>
<dbReference type="InterPro" id="IPR017972">
    <property type="entry name" value="Cyt_P450_CS"/>
</dbReference>
<comment type="caution">
    <text evidence="9">The sequence shown here is derived from an EMBL/GenBank/DDBJ whole genome shotgun (WGS) entry which is preliminary data.</text>
</comment>
<dbReference type="Proteomes" id="UP000321331">
    <property type="component" value="Unassembled WGS sequence"/>
</dbReference>
<keyword evidence="7 9" id="KW-0503">Monooxygenase</keyword>
<keyword evidence="5 6" id="KW-0408">Iron</keyword>
<evidence type="ECO:0000256" key="5">
    <source>
        <dbReference type="ARBA" id="ARBA00023004"/>
    </source>
</evidence>
<dbReference type="GO" id="GO:0016705">
    <property type="term" value="F:oxidoreductase activity, acting on paired donors, with incorporation or reduction of molecular oxygen"/>
    <property type="evidence" value="ECO:0007669"/>
    <property type="project" value="InterPro"/>
</dbReference>
<gene>
    <name evidence="9" type="primary">BOA3-2</name>
    <name evidence="9" type="ORF">Focb16_v005630</name>
    <name evidence="10" type="ORF">FocTR4_00017057</name>
</gene>
<dbReference type="GO" id="GO:0020037">
    <property type="term" value="F:heme binding"/>
    <property type="evidence" value="ECO:0007669"/>
    <property type="project" value="InterPro"/>
</dbReference>
<keyword evidence="8" id="KW-0472">Membrane</keyword>
<dbReference type="EMBL" id="VMNF01000013">
    <property type="protein sequence ID" value="TXB97901.1"/>
    <property type="molecule type" value="Genomic_DNA"/>
</dbReference>
<feature type="transmembrane region" description="Helical" evidence="8">
    <location>
        <begin position="22"/>
        <end position="44"/>
    </location>
</feature>